<evidence type="ECO:0000256" key="1">
    <source>
        <dbReference type="ARBA" id="ARBA00001946"/>
    </source>
</evidence>
<name>A0A1H9LGK5_9BACI</name>
<gene>
    <name evidence="5" type="ORF">SAMN04487944_101230</name>
</gene>
<proteinExistence type="predicted"/>
<reference evidence="5 6" key="1">
    <citation type="submission" date="2016-10" db="EMBL/GenBank/DDBJ databases">
        <authorList>
            <person name="de Groot N.N."/>
        </authorList>
    </citation>
    <scope>NUCLEOTIDE SEQUENCE [LARGE SCALE GENOMIC DNA]</scope>
    <source>
        <strain evidence="5 6">CGMCC 1.7727</strain>
    </source>
</reference>
<comment type="cofactor">
    <cofactor evidence="1">
        <name>Mg(2+)</name>
        <dbReference type="ChEBI" id="CHEBI:18420"/>
    </cofactor>
</comment>
<dbReference type="NCBIfam" id="TIGR01549">
    <property type="entry name" value="HAD-SF-IA-v1"/>
    <property type="match status" value="1"/>
</dbReference>
<dbReference type="OrthoDB" id="9809962at2"/>
<dbReference type="Proteomes" id="UP000199687">
    <property type="component" value="Unassembled WGS sequence"/>
</dbReference>
<dbReference type="Pfam" id="PF13419">
    <property type="entry name" value="HAD_2"/>
    <property type="match status" value="1"/>
</dbReference>
<evidence type="ECO:0000313" key="5">
    <source>
        <dbReference type="EMBL" id="SER10063.1"/>
    </source>
</evidence>
<dbReference type="PROSITE" id="PS01228">
    <property type="entry name" value="COF_1"/>
    <property type="match status" value="1"/>
</dbReference>
<evidence type="ECO:0000256" key="2">
    <source>
        <dbReference type="ARBA" id="ARBA00022723"/>
    </source>
</evidence>
<evidence type="ECO:0000313" key="6">
    <source>
        <dbReference type="Proteomes" id="UP000199687"/>
    </source>
</evidence>
<dbReference type="SUPFAM" id="SSF56784">
    <property type="entry name" value="HAD-like"/>
    <property type="match status" value="1"/>
</dbReference>
<dbReference type="SFLD" id="SFLDS00003">
    <property type="entry name" value="Haloacid_Dehalogenase"/>
    <property type="match status" value="1"/>
</dbReference>
<dbReference type="SFLD" id="SFLDG01129">
    <property type="entry name" value="C1.5:_HAD__Beta-PGM__Phosphata"/>
    <property type="match status" value="1"/>
</dbReference>
<dbReference type="RefSeq" id="WP_089738144.1">
    <property type="nucleotide sequence ID" value="NZ_FOGL01000001.1"/>
</dbReference>
<keyword evidence="4" id="KW-0460">Magnesium</keyword>
<dbReference type="InterPro" id="IPR006439">
    <property type="entry name" value="HAD-SF_hydro_IA"/>
</dbReference>
<accession>A0A1H9LGK5</accession>
<dbReference type="GO" id="GO:0046872">
    <property type="term" value="F:metal ion binding"/>
    <property type="evidence" value="ECO:0007669"/>
    <property type="project" value="UniProtKB-KW"/>
</dbReference>
<dbReference type="SFLD" id="SFLDG01135">
    <property type="entry name" value="C1.5.6:_HAD__Beta-PGM__Phospha"/>
    <property type="match status" value="1"/>
</dbReference>
<keyword evidence="3 5" id="KW-0378">Hydrolase</keyword>
<dbReference type="Gene3D" id="3.40.50.1000">
    <property type="entry name" value="HAD superfamily/HAD-like"/>
    <property type="match status" value="1"/>
</dbReference>
<dbReference type="EMBL" id="FOGL01000001">
    <property type="protein sequence ID" value="SER10063.1"/>
    <property type="molecule type" value="Genomic_DNA"/>
</dbReference>
<sequence length="225" mass="26228">MIKAALFDLDGTLLNRDLSVQRFIETQYDRFSGKLSHISKLQYANRFISLDNKGYVWKDKVYQQLIREFHLTDITWQELLEDYVEQFHHCCVPYPNLLTTLEILKNSNIKIGMISNGKTDFQRRNIEALNISHFFDQIIISEEAGLKKPDPMIFQLALDKLRVKSYESVFVGDHPLNDIEAAQKCGIKGIWIKDSFWSAVRADYEITDLLHIIDIIEKEGTKTIK</sequence>
<protein>
    <submittedName>
        <fullName evidence="5">Putative hydrolase of the HAD superfamily</fullName>
    </submittedName>
</protein>
<dbReference type="PANTHER" id="PTHR46470:SF2">
    <property type="entry name" value="GLYCERALDEHYDE 3-PHOSPHATE PHOSPHATASE"/>
    <property type="match status" value="1"/>
</dbReference>
<dbReference type="InterPro" id="IPR041492">
    <property type="entry name" value="HAD_2"/>
</dbReference>
<organism evidence="5 6">
    <name type="scientific">Gracilibacillus ureilyticus</name>
    <dbReference type="NCBI Taxonomy" id="531814"/>
    <lineage>
        <taxon>Bacteria</taxon>
        <taxon>Bacillati</taxon>
        <taxon>Bacillota</taxon>
        <taxon>Bacilli</taxon>
        <taxon>Bacillales</taxon>
        <taxon>Bacillaceae</taxon>
        <taxon>Gracilibacillus</taxon>
    </lineage>
</organism>
<dbReference type="InterPro" id="IPR051400">
    <property type="entry name" value="HAD-like_hydrolase"/>
</dbReference>
<keyword evidence="2" id="KW-0479">Metal-binding</keyword>
<dbReference type="Gene3D" id="1.10.150.520">
    <property type="match status" value="1"/>
</dbReference>
<dbReference type="PANTHER" id="PTHR46470">
    <property type="entry name" value="N-ACYLNEURAMINATE-9-PHOSPHATASE"/>
    <property type="match status" value="1"/>
</dbReference>
<keyword evidence="6" id="KW-1185">Reference proteome</keyword>
<dbReference type="GO" id="GO:0044281">
    <property type="term" value="P:small molecule metabolic process"/>
    <property type="evidence" value="ECO:0007669"/>
    <property type="project" value="UniProtKB-ARBA"/>
</dbReference>
<evidence type="ECO:0000256" key="4">
    <source>
        <dbReference type="ARBA" id="ARBA00022842"/>
    </source>
</evidence>
<dbReference type="GO" id="GO:0016791">
    <property type="term" value="F:phosphatase activity"/>
    <property type="evidence" value="ECO:0007669"/>
    <property type="project" value="TreeGrafter"/>
</dbReference>
<dbReference type="AlphaFoldDB" id="A0A1H9LGK5"/>
<dbReference type="PRINTS" id="PR00413">
    <property type="entry name" value="HADHALOGNASE"/>
</dbReference>
<dbReference type="NCBIfam" id="TIGR01509">
    <property type="entry name" value="HAD-SF-IA-v3"/>
    <property type="match status" value="1"/>
</dbReference>
<dbReference type="InterPro" id="IPR036412">
    <property type="entry name" value="HAD-like_sf"/>
</dbReference>
<dbReference type="STRING" id="531814.SAMN04487944_101230"/>
<dbReference type="InterPro" id="IPR023214">
    <property type="entry name" value="HAD_sf"/>
</dbReference>
<evidence type="ECO:0000256" key="3">
    <source>
        <dbReference type="ARBA" id="ARBA00022801"/>
    </source>
</evidence>